<keyword evidence="2" id="KW-0934">Plastid</keyword>
<feature type="transmembrane region" description="Helical" evidence="1">
    <location>
        <begin position="12"/>
        <end position="32"/>
    </location>
</feature>
<dbReference type="EMBL" id="AY228468">
    <property type="protein sequence ID" value="ABP35331.1"/>
    <property type="molecule type" value="Genomic_DNA"/>
</dbReference>
<organism evidence="2">
    <name type="scientific">Pinus koraiensis</name>
    <name type="common">Korean pine</name>
    <dbReference type="NCBI Taxonomy" id="88728"/>
    <lineage>
        <taxon>Eukaryota</taxon>
        <taxon>Viridiplantae</taxon>
        <taxon>Streptophyta</taxon>
        <taxon>Embryophyta</taxon>
        <taxon>Tracheophyta</taxon>
        <taxon>Spermatophyta</taxon>
        <taxon>Pinopsida</taxon>
        <taxon>Pinidae</taxon>
        <taxon>Conifers I</taxon>
        <taxon>Pinales</taxon>
        <taxon>Pinaceae</taxon>
        <taxon>Pinus</taxon>
        <taxon>Pinus subgen. Strobus</taxon>
    </lineage>
</organism>
<proteinExistence type="predicted"/>
<keyword evidence="2" id="KW-0150">Chloroplast</keyword>
<name>A4QM12_PINKO</name>
<evidence type="ECO:0000256" key="1">
    <source>
        <dbReference type="SAM" id="Phobius"/>
    </source>
</evidence>
<sequence>MFSQFNASNQKILSSSNFFILPSIHSGFLVLLQSIPFQFHQVLPFHM</sequence>
<reference evidence="2" key="1">
    <citation type="submission" date="2007-04" db="EMBL/GenBank/DDBJ databases">
        <authorList>
            <person name="Noh E.W."/>
            <person name="Lee J.S."/>
            <person name="Choi Y.I."/>
            <person name="Han M.S."/>
            <person name="Yi Y.S."/>
            <person name="Han S.U."/>
        </authorList>
    </citation>
    <scope>NUCLEOTIDE SEQUENCE</scope>
</reference>
<keyword evidence="1" id="KW-1133">Transmembrane helix</keyword>
<dbReference type="AlphaFoldDB" id="A4QM12"/>
<keyword evidence="1" id="KW-0812">Transmembrane</keyword>
<protein>
    <submittedName>
        <fullName evidence="2">ORF47f</fullName>
    </submittedName>
</protein>
<geneLocation type="chloroplast" evidence="2"/>
<keyword evidence="1" id="KW-0472">Membrane</keyword>
<evidence type="ECO:0000313" key="2">
    <source>
        <dbReference type="EMBL" id="ABP35331.1"/>
    </source>
</evidence>
<accession>A4QM12</accession>